<feature type="domain" description="Isopenicillin N synthase-like Fe(2+) 2OG dioxygenase" evidence="1">
    <location>
        <begin position="228"/>
        <end position="326"/>
    </location>
</feature>
<dbReference type="AlphaFoldDB" id="A3LWY7"/>
<dbReference type="EMBL" id="CP000500">
    <property type="protein sequence ID" value="ABN67364.2"/>
    <property type="molecule type" value="Genomic_DNA"/>
</dbReference>
<dbReference type="Pfam" id="PF14226">
    <property type="entry name" value="DIOX_N"/>
    <property type="match status" value="1"/>
</dbReference>
<dbReference type="InParanoid" id="A3LWY7"/>
<dbReference type="SUPFAM" id="SSF51197">
    <property type="entry name" value="Clavaminate synthase-like"/>
    <property type="match status" value="1"/>
</dbReference>
<gene>
    <name evidence="3" type="ORF">PICST_36557</name>
</gene>
<evidence type="ECO:0000259" key="1">
    <source>
        <dbReference type="Pfam" id="PF03171"/>
    </source>
</evidence>
<dbReference type="InterPro" id="IPR044861">
    <property type="entry name" value="IPNS-like_FE2OG_OXY"/>
</dbReference>
<dbReference type="STRING" id="322104.A3LWY7"/>
<dbReference type="RefSeq" id="XP_001385393.2">
    <property type="nucleotide sequence ID" value="XM_001385356.1"/>
</dbReference>
<evidence type="ECO:0008006" key="5">
    <source>
        <dbReference type="Google" id="ProtNLM"/>
    </source>
</evidence>
<protein>
    <recommendedName>
        <fullName evidence="5">Fe2OG dioxygenase domain-containing protein</fullName>
    </recommendedName>
</protein>
<dbReference type="InterPro" id="IPR050231">
    <property type="entry name" value="Iron_ascorbate_oxido_reductase"/>
</dbReference>
<sequence length="401" mass="46448">MSALSAEELDRKYNVRPFVDPEPTKIDVNPLVLTAIDLSLFKEGDEHLNERKSLAKVLESSVTTYGFFNLVNFGIPKERIEHIRAISQSLLTIPYEEKLKYLASAATKEEEKPKSIGAERGQGFKPKGYWSIKNGIRDSIDFYNVRDTYHDSFLETPEAHPELLQVHLKEVADYYNHLHRVVLPKLLRLFDLIFKIPEGTLLKRYFHKSGTNEDTSGSHGRLMLYRPYENQQEFEQTDKMFLRGHSDISALTFITSQPILALQIMDVYTGAWRYVAHRDDSLIVNIGDALEFISGGHFKACLHRVVEPPADQRGFNRLVVIYFCNPSDNSEMDPELLDSPALRRLGYTREDKLKQWEKIQFHDWNTTKGELLGRTAAGERNLLQYHGRYIERWHRFSELAN</sequence>
<name>A3LWY7_PICST</name>
<dbReference type="HOGENOM" id="CLU_010119_10_0_1"/>
<organism evidence="3 4">
    <name type="scientific">Scheffersomyces stipitis (strain ATCC 58785 / CBS 6054 / NBRC 10063 / NRRL Y-11545)</name>
    <name type="common">Yeast</name>
    <name type="synonym">Pichia stipitis</name>
    <dbReference type="NCBI Taxonomy" id="322104"/>
    <lineage>
        <taxon>Eukaryota</taxon>
        <taxon>Fungi</taxon>
        <taxon>Dikarya</taxon>
        <taxon>Ascomycota</taxon>
        <taxon>Saccharomycotina</taxon>
        <taxon>Pichiomycetes</taxon>
        <taxon>Debaryomycetaceae</taxon>
        <taxon>Scheffersomyces</taxon>
    </lineage>
</organism>
<dbReference type="OMA" id="PMSHSIV"/>
<evidence type="ECO:0000313" key="3">
    <source>
        <dbReference type="EMBL" id="ABN67364.2"/>
    </source>
</evidence>
<dbReference type="KEGG" id="pic:PICST_36557"/>
<dbReference type="OrthoDB" id="406156at2759"/>
<accession>A3LWY7</accession>
<proteinExistence type="predicted"/>
<dbReference type="InterPro" id="IPR026992">
    <property type="entry name" value="DIOX_N"/>
</dbReference>
<dbReference type="Proteomes" id="UP000002258">
    <property type="component" value="Chromosome 6"/>
</dbReference>
<evidence type="ECO:0000313" key="4">
    <source>
        <dbReference type="Proteomes" id="UP000002258"/>
    </source>
</evidence>
<dbReference type="InterPro" id="IPR027443">
    <property type="entry name" value="IPNS-like_sf"/>
</dbReference>
<dbReference type="Pfam" id="PF03171">
    <property type="entry name" value="2OG-FeII_Oxy"/>
    <property type="match status" value="1"/>
</dbReference>
<evidence type="ECO:0000259" key="2">
    <source>
        <dbReference type="Pfam" id="PF14226"/>
    </source>
</evidence>
<reference evidence="3 4" key="1">
    <citation type="journal article" date="2007" name="Nat. Biotechnol.">
        <title>Genome sequence of the lignocellulose-bioconverting and xylose-fermenting yeast Pichia stipitis.</title>
        <authorList>
            <person name="Jeffries T.W."/>
            <person name="Grigoriev I.V."/>
            <person name="Grimwood J."/>
            <person name="Laplaza J.M."/>
            <person name="Aerts A."/>
            <person name="Salamov A."/>
            <person name="Schmutz J."/>
            <person name="Lindquist E."/>
            <person name="Dehal P."/>
            <person name="Shapiro H."/>
            <person name="Jin Y.S."/>
            <person name="Passoth V."/>
            <person name="Richardson P.M."/>
        </authorList>
    </citation>
    <scope>NUCLEOTIDE SEQUENCE [LARGE SCALE GENOMIC DNA]</scope>
    <source>
        <strain evidence="4">ATCC 58785 / CBS 6054 / NBRC 10063 / NRRL Y-11545</strain>
    </source>
</reference>
<dbReference type="eggNOG" id="KOG0143">
    <property type="taxonomic scope" value="Eukaryota"/>
</dbReference>
<dbReference type="PANTHER" id="PTHR47990">
    <property type="entry name" value="2-OXOGLUTARATE (2OG) AND FE(II)-DEPENDENT OXYGENASE SUPERFAMILY PROTEIN-RELATED"/>
    <property type="match status" value="1"/>
</dbReference>
<dbReference type="GeneID" id="4840122"/>
<dbReference type="Gene3D" id="2.60.120.330">
    <property type="entry name" value="B-lactam Antibiotic, Isopenicillin N Synthase, Chain"/>
    <property type="match status" value="1"/>
</dbReference>
<keyword evidence="4" id="KW-1185">Reference proteome</keyword>
<feature type="domain" description="Non-haem dioxygenase N-terminal" evidence="2">
    <location>
        <begin position="36"/>
        <end position="132"/>
    </location>
</feature>